<feature type="binding site" evidence="9">
    <location>
        <position position="10"/>
    </location>
    <ligand>
        <name>S-adenosyl-L-methionine</name>
        <dbReference type="ChEBI" id="CHEBI:59789"/>
    </ligand>
</feature>
<dbReference type="GO" id="GO:0008119">
    <property type="term" value="F:thiopurine S-methyltransferase activity"/>
    <property type="evidence" value="ECO:0007669"/>
    <property type="project" value="UniProtKB-UniRule"/>
</dbReference>
<evidence type="ECO:0000256" key="8">
    <source>
        <dbReference type="ARBA" id="ARBA00022691"/>
    </source>
</evidence>
<evidence type="ECO:0000256" key="1">
    <source>
        <dbReference type="ARBA" id="ARBA00000903"/>
    </source>
</evidence>
<dbReference type="InterPro" id="IPR025835">
    <property type="entry name" value="Thiopurine_S-MeTrfase"/>
</dbReference>
<dbReference type="GO" id="GO:0032259">
    <property type="term" value="P:methylation"/>
    <property type="evidence" value="ECO:0007669"/>
    <property type="project" value="UniProtKB-KW"/>
</dbReference>
<dbReference type="SUPFAM" id="SSF53335">
    <property type="entry name" value="S-adenosyl-L-methionine-dependent methyltransferases"/>
    <property type="match status" value="1"/>
</dbReference>
<protein>
    <recommendedName>
        <fullName evidence="4 9">Thiopurine S-methyltransferase</fullName>
        <ecNumber evidence="4 9">2.1.1.67</ecNumber>
    </recommendedName>
    <alternativeName>
        <fullName evidence="9">Thiopurine methyltransferase</fullName>
    </alternativeName>
</protein>
<evidence type="ECO:0000256" key="2">
    <source>
        <dbReference type="ARBA" id="ARBA00004496"/>
    </source>
</evidence>
<feature type="binding site" evidence="9">
    <location>
        <position position="130"/>
    </location>
    <ligand>
        <name>S-adenosyl-L-methionine</name>
        <dbReference type="ChEBI" id="CHEBI:59789"/>
    </ligand>
</feature>
<dbReference type="InterPro" id="IPR022474">
    <property type="entry name" value="Thiopur_S-MeTfrase_Se/Te_detox"/>
</dbReference>
<evidence type="ECO:0000313" key="10">
    <source>
        <dbReference type="EMBL" id="BBD78272.1"/>
    </source>
</evidence>
<organism evidence="10 11">
    <name type="scientific">Hydrogenophilus thermoluteolus</name>
    <name type="common">Pseudomonas hydrogenothermophila</name>
    <dbReference type="NCBI Taxonomy" id="297"/>
    <lineage>
        <taxon>Bacteria</taxon>
        <taxon>Pseudomonadati</taxon>
        <taxon>Pseudomonadota</taxon>
        <taxon>Hydrogenophilia</taxon>
        <taxon>Hydrogenophilales</taxon>
        <taxon>Hydrogenophilaceae</taxon>
        <taxon>Hydrogenophilus</taxon>
    </lineage>
</organism>
<dbReference type="InterPro" id="IPR029063">
    <property type="entry name" value="SAM-dependent_MTases_sf"/>
</dbReference>
<dbReference type="PROSITE" id="PS51585">
    <property type="entry name" value="SAM_MT_TPMT"/>
    <property type="match status" value="1"/>
</dbReference>
<dbReference type="NCBIfam" id="TIGR03840">
    <property type="entry name" value="TMPT_Se_Te"/>
    <property type="match status" value="1"/>
</dbReference>
<keyword evidence="11" id="KW-1185">Reference proteome</keyword>
<accession>A0A2Z6E199</accession>
<evidence type="ECO:0000256" key="5">
    <source>
        <dbReference type="ARBA" id="ARBA00022490"/>
    </source>
</evidence>
<dbReference type="InterPro" id="IPR008854">
    <property type="entry name" value="TPMT"/>
</dbReference>
<dbReference type="KEGG" id="htl:HPTL_2018"/>
<evidence type="ECO:0000256" key="4">
    <source>
        <dbReference type="ARBA" id="ARBA00011905"/>
    </source>
</evidence>
<name>A0A2Z6E199_HYDTE</name>
<dbReference type="EC" id="2.1.1.67" evidence="4 9"/>
<dbReference type="EMBL" id="AP018558">
    <property type="protein sequence ID" value="BBD78272.1"/>
    <property type="molecule type" value="Genomic_DNA"/>
</dbReference>
<evidence type="ECO:0000256" key="7">
    <source>
        <dbReference type="ARBA" id="ARBA00022679"/>
    </source>
</evidence>
<keyword evidence="5 9" id="KW-0963">Cytoplasm</keyword>
<evidence type="ECO:0000256" key="6">
    <source>
        <dbReference type="ARBA" id="ARBA00022603"/>
    </source>
</evidence>
<feature type="binding site" evidence="9">
    <location>
        <position position="66"/>
    </location>
    <ligand>
        <name>S-adenosyl-L-methionine</name>
        <dbReference type="ChEBI" id="CHEBI:59789"/>
    </ligand>
</feature>
<dbReference type="FunFam" id="3.40.50.150:FF:000101">
    <property type="entry name" value="Thiopurine S-methyltransferase"/>
    <property type="match status" value="1"/>
</dbReference>
<dbReference type="GO" id="GO:0010038">
    <property type="term" value="P:response to metal ion"/>
    <property type="evidence" value="ECO:0007669"/>
    <property type="project" value="InterPro"/>
</dbReference>
<dbReference type="PANTHER" id="PTHR10259:SF11">
    <property type="entry name" value="THIOPURINE S-METHYLTRANSFERASE"/>
    <property type="match status" value="1"/>
</dbReference>
<evidence type="ECO:0000256" key="3">
    <source>
        <dbReference type="ARBA" id="ARBA00008145"/>
    </source>
</evidence>
<dbReference type="OrthoDB" id="9778208at2"/>
<dbReference type="Gene3D" id="3.40.50.150">
    <property type="entry name" value="Vaccinia Virus protein VP39"/>
    <property type="match status" value="1"/>
</dbReference>
<proteinExistence type="inferred from homology"/>
<dbReference type="HAMAP" id="MF_00812">
    <property type="entry name" value="Thiopur_methtran"/>
    <property type="match status" value="1"/>
</dbReference>
<dbReference type="GO" id="GO:0005737">
    <property type="term" value="C:cytoplasm"/>
    <property type="evidence" value="ECO:0007669"/>
    <property type="project" value="UniProtKB-SubCell"/>
</dbReference>
<keyword evidence="7 9" id="KW-0808">Transferase</keyword>
<gene>
    <name evidence="9 10" type="primary">tpm</name>
    <name evidence="10" type="ORF">HPTL_2018</name>
</gene>
<dbReference type="Proteomes" id="UP000262004">
    <property type="component" value="Chromosome"/>
</dbReference>
<dbReference type="Pfam" id="PF05724">
    <property type="entry name" value="TPMT"/>
    <property type="match status" value="1"/>
</dbReference>
<dbReference type="NCBIfam" id="NF009732">
    <property type="entry name" value="PRK13255.1"/>
    <property type="match status" value="1"/>
</dbReference>
<sequence>MEPGFWHERWQKGEIGFHLDRFNPKLLAYWPRLAVPVEATVFVPLCGKTLDMLWLREQGHRVVGVELSPVAVSQFFEENDATPEVTACPPHAAYTTDGIRLYLGDYFALTPEQVWHWGPKAPAHTAIYDRAALVALPPEMRPRYAAQLRSLARPGTKMLLVTLEYPQAERAGPPFSVPPDEVFRHFADVSSIEHWSDDDVLPEHPHWQARGISYLREHVFALTWHR</sequence>
<feature type="binding site" evidence="9">
    <location>
        <position position="45"/>
    </location>
    <ligand>
        <name>S-adenosyl-L-methionine</name>
        <dbReference type="ChEBI" id="CHEBI:59789"/>
    </ligand>
</feature>
<keyword evidence="6 9" id="KW-0489">Methyltransferase</keyword>
<dbReference type="PANTHER" id="PTHR10259">
    <property type="entry name" value="THIOPURINE S-METHYLTRANSFERASE"/>
    <property type="match status" value="1"/>
</dbReference>
<comment type="catalytic activity">
    <reaction evidence="1 9">
        <text>S-adenosyl-L-methionine + a thiopurine = S-adenosyl-L-homocysteine + a thiopurine S-methylether.</text>
        <dbReference type="EC" id="2.1.1.67"/>
    </reaction>
</comment>
<dbReference type="PIRSF" id="PIRSF023956">
    <property type="entry name" value="Thiopurine_S-methyltransferase"/>
    <property type="match status" value="1"/>
</dbReference>
<evidence type="ECO:0000313" key="11">
    <source>
        <dbReference type="Proteomes" id="UP000262004"/>
    </source>
</evidence>
<comment type="similarity">
    <text evidence="3 9">Belongs to the class I-like SAM-binding methyltransferase superfamily. TPMT family.</text>
</comment>
<reference evidence="10 11" key="1">
    <citation type="submission" date="2018-04" db="EMBL/GenBank/DDBJ databases">
        <title>Complete genome sequence of Hydrogenophilus thermoluteolus TH-1.</title>
        <authorList>
            <person name="Arai H."/>
        </authorList>
    </citation>
    <scope>NUCLEOTIDE SEQUENCE [LARGE SCALE GENOMIC DNA]</scope>
    <source>
        <strain evidence="10 11">TH-1</strain>
    </source>
</reference>
<comment type="subcellular location">
    <subcellularLocation>
        <location evidence="2 9">Cytoplasm</location>
    </subcellularLocation>
</comment>
<evidence type="ECO:0000256" key="9">
    <source>
        <dbReference type="HAMAP-Rule" id="MF_00812"/>
    </source>
</evidence>
<dbReference type="RefSeq" id="WP_119335911.1">
    <property type="nucleotide sequence ID" value="NZ_AP018558.1"/>
</dbReference>
<dbReference type="AlphaFoldDB" id="A0A2Z6E199"/>
<keyword evidence="8 9" id="KW-0949">S-adenosyl-L-methionine</keyword>